<dbReference type="OMA" id="MEWVERY"/>
<evidence type="ECO:0000313" key="1">
    <source>
        <dbReference type="EMBL" id="KVI09907.1"/>
    </source>
</evidence>
<dbReference type="STRING" id="59895.A0A103YJ05"/>
<dbReference type="InterPro" id="IPR011009">
    <property type="entry name" value="Kinase-like_dom_sf"/>
</dbReference>
<accession>A0A103YJ05</accession>
<dbReference type="Proteomes" id="UP000243975">
    <property type="component" value="Unassembled WGS sequence"/>
</dbReference>
<name>A0A103YJ05_CYNCS</name>
<keyword evidence="1" id="KW-0808">Transferase</keyword>
<sequence>MTKEGDIYSFGILLLETITGKRPTDLVFVEGLNLYGYVMMALPDQVMEIVEPTLLHDLEDEMEAANVNHRSGEDEARRWKRSEEGMISLARIGLACSMESPKQRTDASKIVHELHHINGIHTNN</sequence>
<proteinExistence type="predicted"/>
<dbReference type="AlphaFoldDB" id="A0A103YJ05"/>
<dbReference type="GO" id="GO:0016020">
    <property type="term" value="C:membrane"/>
    <property type="evidence" value="ECO:0007669"/>
    <property type="project" value="TreeGrafter"/>
</dbReference>
<keyword evidence="2" id="KW-1185">Reference proteome</keyword>
<dbReference type="InterPro" id="IPR051564">
    <property type="entry name" value="LRR_receptor-like_kinase"/>
</dbReference>
<dbReference type="PANTHER" id="PTHR48055">
    <property type="entry name" value="LEUCINE-RICH REPEAT RECEPTOR PROTEIN KINASE EMS1"/>
    <property type="match status" value="1"/>
</dbReference>
<dbReference type="GO" id="GO:0016301">
    <property type="term" value="F:kinase activity"/>
    <property type="evidence" value="ECO:0007669"/>
    <property type="project" value="UniProtKB-KW"/>
</dbReference>
<dbReference type="PANTHER" id="PTHR48055:SF55">
    <property type="entry name" value="PROTEIN KINASE DOMAIN-CONTAINING PROTEIN"/>
    <property type="match status" value="1"/>
</dbReference>
<organism evidence="1 2">
    <name type="scientific">Cynara cardunculus var. scolymus</name>
    <name type="common">Globe artichoke</name>
    <name type="synonym">Cynara scolymus</name>
    <dbReference type="NCBI Taxonomy" id="59895"/>
    <lineage>
        <taxon>Eukaryota</taxon>
        <taxon>Viridiplantae</taxon>
        <taxon>Streptophyta</taxon>
        <taxon>Embryophyta</taxon>
        <taxon>Tracheophyta</taxon>
        <taxon>Spermatophyta</taxon>
        <taxon>Magnoliopsida</taxon>
        <taxon>eudicotyledons</taxon>
        <taxon>Gunneridae</taxon>
        <taxon>Pentapetalae</taxon>
        <taxon>asterids</taxon>
        <taxon>campanulids</taxon>
        <taxon>Asterales</taxon>
        <taxon>Asteraceae</taxon>
        <taxon>Carduoideae</taxon>
        <taxon>Cardueae</taxon>
        <taxon>Carduinae</taxon>
        <taxon>Cynara</taxon>
    </lineage>
</organism>
<protein>
    <submittedName>
        <fullName evidence="1">Protein kinase-like domain-containing protein</fullName>
    </submittedName>
</protein>
<evidence type="ECO:0000313" key="2">
    <source>
        <dbReference type="Proteomes" id="UP000243975"/>
    </source>
</evidence>
<dbReference type="EMBL" id="LEKV01001037">
    <property type="protein sequence ID" value="KVI09907.1"/>
    <property type="molecule type" value="Genomic_DNA"/>
</dbReference>
<keyword evidence="1" id="KW-0418">Kinase</keyword>
<comment type="caution">
    <text evidence="1">The sequence shown here is derived from an EMBL/GenBank/DDBJ whole genome shotgun (WGS) entry which is preliminary data.</text>
</comment>
<dbReference type="Gene3D" id="1.10.510.10">
    <property type="entry name" value="Transferase(Phosphotransferase) domain 1"/>
    <property type="match status" value="1"/>
</dbReference>
<dbReference type="Gramene" id="KVI09907">
    <property type="protein sequence ID" value="KVI09907"/>
    <property type="gene ID" value="Ccrd_011690"/>
</dbReference>
<reference evidence="1 2" key="1">
    <citation type="journal article" date="2016" name="Sci. Rep.">
        <title>The genome sequence of the outbreeding globe artichoke constructed de novo incorporating a phase-aware low-pass sequencing strategy of F1 progeny.</title>
        <authorList>
            <person name="Scaglione D."/>
            <person name="Reyes-Chin-Wo S."/>
            <person name="Acquadro A."/>
            <person name="Froenicke L."/>
            <person name="Portis E."/>
            <person name="Beitel C."/>
            <person name="Tirone M."/>
            <person name="Mauro R."/>
            <person name="Lo Monaco A."/>
            <person name="Mauromicale G."/>
            <person name="Faccioli P."/>
            <person name="Cattivelli L."/>
            <person name="Rieseberg L."/>
            <person name="Michelmore R."/>
            <person name="Lanteri S."/>
        </authorList>
    </citation>
    <scope>NUCLEOTIDE SEQUENCE [LARGE SCALE GENOMIC DNA]</scope>
    <source>
        <strain evidence="1">2C</strain>
    </source>
</reference>
<gene>
    <name evidence="1" type="ORF">Ccrd_011690</name>
</gene>
<dbReference type="SUPFAM" id="SSF56112">
    <property type="entry name" value="Protein kinase-like (PK-like)"/>
    <property type="match status" value="1"/>
</dbReference>